<organism evidence="1 2">
    <name type="scientific">Rhizopus microsporus</name>
    <dbReference type="NCBI Taxonomy" id="58291"/>
    <lineage>
        <taxon>Eukaryota</taxon>
        <taxon>Fungi</taxon>
        <taxon>Fungi incertae sedis</taxon>
        <taxon>Mucoromycota</taxon>
        <taxon>Mucoromycotina</taxon>
        <taxon>Mucoromycetes</taxon>
        <taxon>Mucorales</taxon>
        <taxon>Mucorineae</taxon>
        <taxon>Rhizopodaceae</taxon>
        <taxon>Rhizopus</taxon>
    </lineage>
</organism>
<gene>
    <name evidence="1" type="ORF">BCV71DRAFT_262049</name>
</gene>
<accession>A0A1X0S812</accession>
<evidence type="ECO:0000313" key="1">
    <source>
        <dbReference type="EMBL" id="ORE20404.1"/>
    </source>
</evidence>
<dbReference type="Proteomes" id="UP000242381">
    <property type="component" value="Unassembled WGS sequence"/>
</dbReference>
<proteinExistence type="predicted"/>
<sequence>MYSRVARLASVIPAKKIAFTTAAVSAVYAYAQQCKNDLVEQRAYEEAEIPNDIREILKESPLHQLKENRKRYKKHDDI</sequence>
<reference evidence="1 2" key="1">
    <citation type="journal article" date="2016" name="Proc. Natl. Acad. Sci. U.S.A.">
        <title>Lipid metabolic changes in an early divergent fungus govern the establishment of a mutualistic symbiosis with endobacteria.</title>
        <authorList>
            <person name="Lastovetsky O.A."/>
            <person name="Gaspar M.L."/>
            <person name="Mondo S.J."/>
            <person name="LaButti K.M."/>
            <person name="Sandor L."/>
            <person name="Grigoriev I.V."/>
            <person name="Henry S.A."/>
            <person name="Pawlowska T.E."/>
        </authorList>
    </citation>
    <scope>NUCLEOTIDE SEQUENCE [LARGE SCALE GENOMIC DNA]</scope>
    <source>
        <strain evidence="1 2">ATCC 11559</strain>
    </source>
</reference>
<evidence type="ECO:0000313" key="2">
    <source>
        <dbReference type="Proteomes" id="UP000242381"/>
    </source>
</evidence>
<name>A0A1X0S812_RHIZD</name>
<protein>
    <submittedName>
        <fullName evidence="1">Uncharacterized protein</fullName>
    </submittedName>
</protein>
<dbReference type="AlphaFoldDB" id="A0A1X0S812"/>
<dbReference type="EMBL" id="KV921294">
    <property type="protein sequence ID" value="ORE20404.1"/>
    <property type="molecule type" value="Genomic_DNA"/>
</dbReference>